<comment type="caution">
    <text evidence="1">The sequence shown here is derived from an EMBL/GenBank/DDBJ whole genome shotgun (WGS) entry which is preliminary data.</text>
</comment>
<reference evidence="1 2" key="1">
    <citation type="submission" date="2020-08" db="EMBL/GenBank/DDBJ databases">
        <title>Genomic Encyclopedia of Type Strains, Phase IV (KMG-IV): sequencing the most valuable type-strain genomes for metagenomic binning, comparative biology and taxonomic classification.</title>
        <authorList>
            <person name="Goeker M."/>
        </authorList>
    </citation>
    <scope>NUCLEOTIDE SEQUENCE [LARGE SCALE GENOMIC DNA]</scope>
    <source>
        <strain evidence="1 2">DSM 4731</strain>
    </source>
</reference>
<evidence type="ECO:0000313" key="2">
    <source>
        <dbReference type="Proteomes" id="UP000527324"/>
    </source>
</evidence>
<gene>
    <name evidence="1" type="ORF">GGQ93_001439</name>
</gene>
<proteinExistence type="predicted"/>
<evidence type="ECO:0000313" key="1">
    <source>
        <dbReference type="EMBL" id="MBB5739737.1"/>
    </source>
</evidence>
<keyword evidence="2" id="KW-1185">Reference proteome</keyword>
<dbReference type="AlphaFoldDB" id="A0A7W9F853"/>
<organism evidence="1 2">
    <name type="scientific">Brevundimonas aurantiaca</name>
    <dbReference type="NCBI Taxonomy" id="74316"/>
    <lineage>
        <taxon>Bacteria</taxon>
        <taxon>Pseudomonadati</taxon>
        <taxon>Pseudomonadota</taxon>
        <taxon>Alphaproteobacteria</taxon>
        <taxon>Caulobacterales</taxon>
        <taxon>Caulobacteraceae</taxon>
        <taxon>Brevundimonas</taxon>
    </lineage>
</organism>
<accession>A0A7W9F853</accession>
<dbReference type="Proteomes" id="UP000527324">
    <property type="component" value="Unassembled WGS sequence"/>
</dbReference>
<dbReference type="EMBL" id="JACHOQ010000002">
    <property type="protein sequence ID" value="MBB5739737.1"/>
    <property type="molecule type" value="Genomic_DNA"/>
</dbReference>
<sequence length="31" mass="3262">MVATPDHEPAAMIAYVEGLGRRPAVKPTAPD</sequence>
<name>A0A7W9F853_9CAUL</name>
<protein>
    <submittedName>
        <fullName evidence="1">Uncharacterized protein</fullName>
    </submittedName>
</protein>